<evidence type="ECO:0000256" key="1">
    <source>
        <dbReference type="SAM" id="MobiDB-lite"/>
    </source>
</evidence>
<feature type="signal peptide" evidence="2">
    <location>
        <begin position="1"/>
        <end position="24"/>
    </location>
</feature>
<dbReference type="Proteomes" id="UP001501612">
    <property type="component" value="Unassembled WGS sequence"/>
</dbReference>
<feature type="region of interest" description="Disordered" evidence="1">
    <location>
        <begin position="26"/>
        <end position="77"/>
    </location>
</feature>
<name>A0ABN2PT90_9ACTN</name>
<dbReference type="PROSITE" id="PS51257">
    <property type="entry name" value="PROKAR_LIPOPROTEIN"/>
    <property type="match status" value="1"/>
</dbReference>
<sequence length="205" mass="20040">MTRTLGTAATLASLTLLGALTACSGGQDADTGADTGRDPAADGSAGTGAPTGDAEPAAAEPCPAELASDGTVPTEPAAAAPELPAATTAYVCRYQPSEVADGPVWERDGEPVEVDPAELSALDELRPAAADRFCTEELGPRWLVALDDGSGAVTGVVVDDFGCRDVTLTADPAGTAPGAAGQDVEGGVLTGPGSLAGDLATLYGG</sequence>
<protein>
    <recommendedName>
        <fullName evidence="5">DUF3558 domain-containing protein</fullName>
    </recommendedName>
</protein>
<accession>A0ABN2PT90</accession>
<keyword evidence="4" id="KW-1185">Reference proteome</keyword>
<evidence type="ECO:0000313" key="4">
    <source>
        <dbReference type="Proteomes" id="UP001501612"/>
    </source>
</evidence>
<organism evidence="3 4">
    <name type="scientific">Nocardioides lentus</name>
    <dbReference type="NCBI Taxonomy" id="338077"/>
    <lineage>
        <taxon>Bacteria</taxon>
        <taxon>Bacillati</taxon>
        <taxon>Actinomycetota</taxon>
        <taxon>Actinomycetes</taxon>
        <taxon>Propionibacteriales</taxon>
        <taxon>Nocardioidaceae</taxon>
        <taxon>Nocardioides</taxon>
    </lineage>
</organism>
<gene>
    <name evidence="3" type="ORF">GCM10009737_36280</name>
</gene>
<dbReference type="EMBL" id="BAAAMY010000014">
    <property type="protein sequence ID" value="GAA1931043.1"/>
    <property type="molecule type" value="Genomic_DNA"/>
</dbReference>
<evidence type="ECO:0000256" key="2">
    <source>
        <dbReference type="SAM" id="SignalP"/>
    </source>
</evidence>
<proteinExistence type="predicted"/>
<reference evidence="3 4" key="1">
    <citation type="journal article" date="2019" name="Int. J. Syst. Evol. Microbiol.">
        <title>The Global Catalogue of Microorganisms (GCM) 10K type strain sequencing project: providing services to taxonomists for standard genome sequencing and annotation.</title>
        <authorList>
            <consortium name="The Broad Institute Genomics Platform"/>
            <consortium name="The Broad Institute Genome Sequencing Center for Infectious Disease"/>
            <person name="Wu L."/>
            <person name="Ma J."/>
        </authorList>
    </citation>
    <scope>NUCLEOTIDE SEQUENCE [LARGE SCALE GENOMIC DNA]</scope>
    <source>
        <strain evidence="3 4">JCM 14046</strain>
    </source>
</reference>
<feature type="compositionally biased region" description="Low complexity" evidence="1">
    <location>
        <begin position="54"/>
        <end position="77"/>
    </location>
</feature>
<comment type="caution">
    <text evidence="3">The sequence shown here is derived from an EMBL/GenBank/DDBJ whole genome shotgun (WGS) entry which is preliminary data.</text>
</comment>
<keyword evidence="2" id="KW-0732">Signal</keyword>
<evidence type="ECO:0000313" key="3">
    <source>
        <dbReference type="EMBL" id="GAA1931043.1"/>
    </source>
</evidence>
<feature type="chain" id="PRO_5046178005" description="DUF3558 domain-containing protein" evidence="2">
    <location>
        <begin position="25"/>
        <end position="205"/>
    </location>
</feature>
<evidence type="ECO:0008006" key="5">
    <source>
        <dbReference type="Google" id="ProtNLM"/>
    </source>
</evidence>
<dbReference type="RefSeq" id="WP_344009288.1">
    <property type="nucleotide sequence ID" value="NZ_BAAAMY010000014.1"/>
</dbReference>